<proteinExistence type="predicted"/>
<feature type="compositionally biased region" description="Polar residues" evidence="1">
    <location>
        <begin position="70"/>
        <end position="79"/>
    </location>
</feature>
<evidence type="ECO:0000313" key="3">
    <source>
        <dbReference type="Proteomes" id="UP000499080"/>
    </source>
</evidence>
<dbReference type="AlphaFoldDB" id="A0A4Y2MNA0"/>
<protein>
    <submittedName>
        <fullName evidence="2">Uncharacterized protein</fullName>
    </submittedName>
</protein>
<dbReference type="EMBL" id="BGPR01007498">
    <property type="protein sequence ID" value="GBN27297.1"/>
    <property type="molecule type" value="Genomic_DNA"/>
</dbReference>
<feature type="region of interest" description="Disordered" evidence="1">
    <location>
        <begin position="54"/>
        <end position="88"/>
    </location>
</feature>
<dbReference type="Proteomes" id="UP000499080">
    <property type="component" value="Unassembled WGS sequence"/>
</dbReference>
<name>A0A4Y2MNA0_ARAVE</name>
<evidence type="ECO:0000256" key="1">
    <source>
        <dbReference type="SAM" id="MobiDB-lite"/>
    </source>
</evidence>
<reference evidence="2 3" key="1">
    <citation type="journal article" date="2019" name="Sci. Rep.">
        <title>Orb-weaving spider Araneus ventricosus genome elucidates the spidroin gene catalogue.</title>
        <authorList>
            <person name="Kono N."/>
            <person name="Nakamura H."/>
            <person name="Ohtoshi R."/>
            <person name="Moran D.A.P."/>
            <person name="Shinohara A."/>
            <person name="Yoshida Y."/>
            <person name="Fujiwara M."/>
            <person name="Mori M."/>
            <person name="Tomita M."/>
            <person name="Arakawa K."/>
        </authorList>
    </citation>
    <scope>NUCLEOTIDE SEQUENCE [LARGE SCALE GENOMIC DNA]</scope>
</reference>
<comment type="caution">
    <text evidence="2">The sequence shown here is derived from an EMBL/GenBank/DDBJ whole genome shotgun (WGS) entry which is preliminary data.</text>
</comment>
<sequence>MRSLQLYSFVVCTVKRIQQSGNGETMTIHEYFGKHEAWVTGKTALAQISNTNRQQFTNNNSNSTNSSAQRLTADQQAKRTSLHRDSSNSADIQRRLSHLSNCRIFIPFLTGCDVTYIHLVNSV</sequence>
<accession>A0A4Y2MNA0</accession>
<evidence type="ECO:0000313" key="2">
    <source>
        <dbReference type="EMBL" id="GBN27297.1"/>
    </source>
</evidence>
<feature type="compositionally biased region" description="Low complexity" evidence="1">
    <location>
        <begin position="54"/>
        <end position="69"/>
    </location>
</feature>
<organism evidence="2 3">
    <name type="scientific">Araneus ventricosus</name>
    <name type="common">Orbweaver spider</name>
    <name type="synonym">Epeira ventricosa</name>
    <dbReference type="NCBI Taxonomy" id="182803"/>
    <lineage>
        <taxon>Eukaryota</taxon>
        <taxon>Metazoa</taxon>
        <taxon>Ecdysozoa</taxon>
        <taxon>Arthropoda</taxon>
        <taxon>Chelicerata</taxon>
        <taxon>Arachnida</taxon>
        <taxon>Araneae</taxon>
        <taxon>Araneomorphae</taxon>
        <taxon>Entelegynae</taxon>
        <taxon>Araneoidea</taxon>
        <taxon>Araneidae</taxon>
        <taxon>Araneus</taxon>
    </lineage>
</organism>
<gene>
    <name evidence="2" type="ORF">AVEN_155188_1</name>
</gene>
<keyword evidence="3" id="KW-1185">Reference proteome</keyword>